<keyword evidence="2 5" id="KW-0479">Metal-binding</keyword>
<dbReference type="SUPFAM" id="SSF51735">
    <property type="entry name" value="NAD(P)-binding Rossmann-fold domains"/>
    <property type="match status" value="1"/>
</dbReference>
<sequence length="342" mass="35637">MRAAVIYGAGDVRVENVPDPVVGGPGDALVDVTHSCICGSDLWPYGDMEPVDSGRRIGHEFIGRVRDVGPDVRTVHPGDMVVAPFRISCGTCEFCRAGLHTSCVKGGAWGYDTDGGQGEAVRVPLADGTLVRLPVESDDDRMASLLALSDVMGTGHHAALGAGVRTGGSVAVVGDGAVGLCAVIAAKRLGAERIIILGRHADRTNLAGEFGATDVVAARGEDAVHAVRELTGHGVDHVVEAVGTDDSWRTAMRIVRPGGRIGFVGVPHLDGGLPLRPLFVKNVGLGGGMAPARAYIDELLPDVLDGTIEPGRVFDRTIGLEEIPDGYRAMAGRDALKVMIHV</sequence>
<dbReference type="Pfam" id="PF08240">
    <property type="entry name" value="ADH_N"/>
    <property type="match status" value="1"/>
</dbReference>
<dbReference type="InterPro" id="IPR013154">
    <property type="entry name" value="ADH-like_N"/>
</dbReference>
<keyword evidence="4" id="KW-0560">Oxidoreductase</keyword>
<comment type="similarity">
    <text evidence="5">Belongs to the zinc-containing alcohol dehydrogenase family.</text>
</comment>
<dbReference type="InterPro" id="IPR036291">
    <property type="entry name" value="NAD(P)-bd_dom_sf"/>
</dbReference>
<protein>
    <recommendedName>
        <fullName evidence="10">Threonine dehydrogenase-like Zn-dependent dehydrogenase</fullName>
    </recommendedName>
</protein>
<evidence type="ECO:0000256" key="3">
    <source>
        <dbReference type="ARBA" id="ARBA00022833"/>
    </source>
</evidence>
<dbReference type="InterPro" id="IPR011032">
    <property type="entry name" value="GroES-like_sf"/>
</dbReference>
<evidence type="ECO:0000259" key="7">
    <source>
        <dbReference type="Pfam" id="PF08240"/>
    </source>
</evidence>
<dbReference type="Pfam" id="PF00107">
    <property type="entry name" value="ADH_zinc_N"/>
    <property type="match status" value="1"/>
</dbReference>
<feature type="domain" description="Alcohol dehydrogenase-like C-terminal" evidence="6">
    <location>
        <begin position="177"/>
        <end position="292"/>
    </location>
</feature>
<evidence type="ECO:0000313" key="8">
    <source>
        <dbReference type="EMBL" id="NYI66363.1"/>
    </source>
</evidence>
<evidence type="ECO:0000313" key="9">
    <source>
        <dbReference type="Proteomes" id="UP000539111"/>
    </source>
</evidence>
<gene>
    <name evidence="8" type="ORF">BJY26_000669</name>
</gene>
<evidence type="ECO:0000259" key="6">
    <source>
        <dbReference type="Pfam" id="PF00107"/>
    </source>
</evidence>
<dbReference type="RefSeq" id="WP_179425656.1">
    <property type="nucleotide sequence ID" value="NZ_JACBZP010000001.1"/>
</dbReference>
<dbReference type="Gene3D" id="3.40.50.720">
    <property type="entry name" value="NAD(P)-binding Rossmann-like Domain"/>
    <property type="match status" value="1"/>
</dbReference>
<dbReference type="SUPFAM" id="SSF50129">
    <property type="entry name" value="GroES-like"/>
    <property type="match status" value="1"/>
</dbReference>
<dbReference type="Proteomes" id="UP000539111">
    <property type="component" value="Unassembled WGS sequence"/>
</dbReference>
<evidence type="ECO:0000256" key="5">
    <source>
        <dbReference type="RuleBase" id="RU361277"/>
    </source>
</evidence>
<proteinExistence type="inferred from homology"/>
<comment type="caution">
    <text evidence="8">The sequence shown here is derived from an EMBL/GenBank/DDBJ whole genome shotgun (WGS) entry which is preliminary data.</text>
</comment>
<evidence type="ECO:0000256" key="1">
    <source>
        <dbReference type="ARBA" id="ARBA00001947"/>
    </source>
</evidence>
<evidence type="ECO:0008006" key="10">
    <source>
        <dbReference type="Google" id="ProtNLM"/>
    </source>
</evidence>
<dbReference type="InterPro" id="IPR013149">
    <property type="entry name" value="ADH-like_C"/>
</dbReference>
<keyword evidence="9" id="KW-1185">Reference proteome</keyword>
<dbReference type="Gene3D" id="3.90.180.10">
    <property type="entry name" value="Medium-chain alcohol dehydrogenases, catalytic domain"/>
    <property type="match status" value="1"/>
</dbReference>
<name>A0A7Z0AA36_9MICO</name>
<dbReference type="PANTHER" id="PTHR42813:SF2">
    <property type="entry name" value="DEHYDROGENASE, ZINC-CONTAINING, PUTATIVE (AFU_ORTHOLOGUE AFUA_2G02810)-RELATED"/>
    <property type="match status" value="1"/>
</dbReference>
<dbReference type="GO" id="GO:0008270">
    <property type="term" value="F:zinc ion binding"/>
    <property type="evidence" value="ECO:0007669"/>
    <property type="project" value="InterPro"/>
</dbReference>
<dbReference type="InterPro" id="IPR002328">
    <property type="entry name" value="ADH_Zn_CS"/>
</dbReference>
<accession>A0A7Z0AA36</accession>
<comment type="cofactor">
    <cofactor evidence="1 5">
        <name>Zn(2+)</name>
        <dbReference type="ChEBI" id="CHEBI:29105"/>
    </cofactor>
</comment>
<dbReference type="PROSITE" id="PS00059">
    <property type="entry name" value="ADH_ZINC"/>
    <property type="match status" value="1"/>
</dbReference>
<dbReference type="EMBL" id="JACBZP010000001">
    <property type="protein sequence ID" value="NYI66363.1"/>
    <property type="molecule type" value="Genomic_DNA"/>
</dbReference>
<keyword evidence="3 5" id="KW-0862">Zinc</keyword>
<dbReference type="CDD" id="cd08287">
    <property type="entry name" value="FDH_like_ADH3"/>
    <property type="match status" value="1"/>
</dbReference>
<dbReference type="AlphaFoldDB" id="A0A7Z0AA36"/>
<dbReference type="PANTHER" id="PTHR42813">
    <property type="entry name" value="ZINC-TYPE ALCOHOL DEHYDROGENASE-LIKE"/>
    <property type="match status" value="1"/>
</dbReference>
<dbReference type="GO" id="GO:0016491">
    <property type="term" value="F:oxidoreductase activity"/>
    <property type="evidence" value="ECO:0007669"/>
    <property type="project" value="UniProtKB-KW"/>
</dbReference>
<reference evidence="8 9" key="1">
    <citation type="submission" date="2020-07" db="EMBL/GenBank/DDBJ databases">
        <title>Sequencing the genomes of 1000 actinobacteria strains.</title>
        <authorList>
            <person name="Klenk H.-P."/>
        </authorList>
    </citation>
    <scope>NUCLEOTIDE SEQUENCE [LARGE SCALE GENOMIC DNA]</scope>
    <source>
        <strain evidence="8 9">DSM 26341</strain>
    </source>
</reference>
<evidence type="ECO:0000256" key="4">
    <source>
        <dbReference type="ARBA" id="ARBA00023002"/>
    </source>
</evidence>
<evidence type="ECO:0000256" key="2">
    <source>
        <dbReference type="ARBA" id="ARBA00022723"/>
    </source>
</evidence>
<feature type="domain" description="Alcohol dehydrogenase-like N-terminal" evidence="7">
    <location>
        <begin position="24"/>
        <end position="127"/>
    </location>
</feature>
<organism evidence="8 9">
    <name type="scientific">Spelaeicoccus albus</name>
    <dbReference type="NCBI Taxonomy" id="1280376"/>
    <lineage>
        <taxon>Bacteria</taxon>
        <taxon>Bacillati</taxon>
        <taxon>Actinomycetota</taxon>
        <taxon>Actinomycetes</taxon>
        <taxon>Micrococcales</taxon>
        <taxon>Brevibacteriaceae</taxon>
        <taxon>Spelaeicoccus</taxon>
    </lineage>
</organism>